<feature type="transmembrane region" description="Helical" evidence="1">
    <location>
        <begin position="32"/>
        <end position="51"/>
    </location>
</feature>
<evidence type="ECO:0000256" key="1">
    <source>
        <dbReference type="SAM" id="Phobius"/>
    </source>
</evidence>
<gene>
    <name evidence="2" type="ORF">ENT87_02850</name>
    <name evidence="3" type="ORF">ENU30_06115</name>
</gene>
<feature type="transmembrane region" description="Helical" evidence="1">
    <location>
        <begin position="102"/>
        <end position="134"/>
    </location>
</feature>
<keyword evidence="1" id="KW-1133">Transmembrane helix</keyword>
<accession>A0A7J3JRA6</accession>
<comment type="caution">
    <text evidence="3">The sequence shown here is derived from an EMBL/GenBank/DDBJ whole genome shotgun (WGS) entry which is preliminary data.</text>
</comment>
<name>A0A7J3JRA6_9CREN</name>
<keyword evidence="1" id="KW-0472">Membrane</keyword>
<evidence type="ECO:0000313" key="2">
    <source>
        <dbReference type="EMBL" id="HGN36473.1"/>
    </source>
</evidence>
<evidence type="ECO:0008006" key="4">
    <source>
        <dbReference type="Google" id="ProtNLM"/>
    </source>
</evidence>
<feature type="transmembrane region" description="Helical" evidence="1">
    <location>
        <begin position="146"/>
        <end position="164"/>
    </location>
</feature>
<proteinExistence type="predicted"/>
<dbReference type="EMBL" id="DTAI01000081">
    <property type="protein sequence ID" value="HGN36473.1"/>
    <property type="molecule type" value="Genomic_DNA"/>
</dbReference>
<keyword evidence="1" id="KW-0812">Transmembrane</keyword>
<organism evidence="3">
    <name type="scientific">Ignisphaera aggregans</name>
    <dbReference type="NCBI Taxonomy" id="334771"/>
    <lineage>
        <taxon>Archaea</taxon>
        <taxon>Thermoproteota</taxon>
        <taxon>Thermoprotei</taxon>
        <taxon>Desulfurococcales</taxon>
        <taxon>Desulfurococcaceae</taxon>
        <taxon>Ignisphaera</taxon>
    </lineage>
</organism>
<feature type="transmembrane region" description="Helical" evidence="1">
    <location>
        <begin position="6"/>
        <end position="25"/>
    </location>
</feature>
<reference evidence="3" key="1">
    <citation type="journal article" date="2020" name="mSystems">
        <title>Genome- and Community-Level Interaction Insights into Carbon Utilization and Element Cycling Functions of Hydrothermarchaeota in Hydrothermal Sediment.</title>
        <authorList>
            <person name="Zhou Z."/>
            <person name="Liu Y."/>
            <person name="Xu W."/>
            <person name="Pan J."/>
            <person name="Luo Z.H."/>
            <person name="Li M."/>
        </authorList>
    </citation>
    <scope>NUCLEOTIDE SEQUENCE [LARGE SCALE GENOMIC DNA]</scope>
    <source>
        <strain evidence="2">SpSt-618</strain>
        <strain evidence="3">SpSt-657</strain>
    </source>
</reference>
<dbReference type="EMBL" id="DTBZ01000114">
    <property type="protein sequence ID" value="HGQ18531.1"/>
    <property type="molecule type" value="Genomic_DNA"/>
</dbReference>
<evidence type="ECO:0000313" key="3">
    <source>
        <dbReference type="EMBL" id="HGQ18531.1"/>
    </source>
</evidence>
<protein>
    <recommendedName>
        <fullName evidence="4">DUF4203 domain-containing protein</fullName>
    </recommendedName>
</protein>
<feature type="transmembrane region" description="Helical" evidence="1">
    <location>
        <begin position="57"/>
        <end position="90"/>
    </location>
</feature>
<sequence length="168" mass="18659">MPIMRYVDVPAYVILTILGLVICFWGRQLSRFISSIAFASFLGYVTWLYSFRMWGSVAISIILMFIAAAIGFVLGFTIYRVAISILFGYITASIIAPERGILLLLLILLFATIIYILSNYLLSLLFAATGAIMIYEGIATLGLEKIYAIALCIVIFALGLYNQIKSKI</sequence>
<dbReference type="AlphaFoldDB" id="A0A7J3JRA6"/>